<sequence>MGGDIMMTSLEIGICFALLDWINGGHNTPRGT</sequence>
<dbReference type="EMBL" id="UINC01038731">
    <property type="protein sequence ID" value="SVB36164.1"/>
    <property type="molecule type" value="Genomic_DNA"/>
</dbReference>
<dbReference type="AlphaFoldDB" id="A0A382DDU8"/>
<protein>
    <submittedName>
        <fullName evidence="1">Uncharacterized protein</fullName>
    </submittedName>
</protein>
<evidence type="ECO:0000313" key="1">
    <source>
        <dbReference type="EMBL" id="SVB36164.1"/>
    </source>
</evidence>
<reference evidence="1" key="1">
    <citation type="submission" date="2018-05" db="EMBL/GenBank/DDBJ databases">
        <authorList>
            <person name="Lanie J.A."/>
            <person name="Ng W.-L."/>
            <person name="Kazmierczak K.M."/>
            <person name="Andrzejewski T.M."/>
            <person name="Davidsen T.M."/>
            <person name="Wayne K.J."/>
            <person name="Tettelin H."/>
            <person name="Glass J.I."/>
            <person name="Rusch D."/>
            <person name="Podicherti R."/>
            <person name="Tsui H.-C.T."/>
            <person name="Winkler M.E."/>
        </authorList>
    </citation>
    <scope>NUCLEOTIDE SEQUENCE</scope>
</reference>
<proteinExistence type="predicted"/>
<gene>
    <name evidence="1" type="ORF">METZ01_LOCUS189018</name>
</gene>
<accession>A0A382DDU8</accession>
<organism evidence="1">
    <name type="scientific">marine metagenome</name>
    <dbReference type="NCBI Taxonomy" id="408172"/>
    <lineage>
        <taxon>unclassified sequences</taxon>
        <taxon>metagenomes</taxon>
        <taxon>ecological metagenomes</taxon>
    </lineage>
</organism>
<name>A0A382DDU8_9ZZZZ</name>